<dbReference type="Proteomes" id="UP000003527">
    <property type="component" value="Unassembled WGS sequence"/>
</dbReference>
<dbReference type="SUPFAM" id="SSF51556">
    <property type="entry name" value="Metallo-dependent hydrolases"/>
    <property type="match status" value="1"/>
</dbReference>
<name>G9WW99_9FIRM</name>
<feature type="domain" description="Amidohydrolase-related" evidence="5">
    <location>
        <begin position="67"/>
        <end position="139"/>
    </location>
</feature>
<feature type="domain" description="Amidohydrolase-related" evidence="5">
    <location>
        <begin position="254"/>
        <end position="349"/>
    </location>
</feature>
<dbReference type="Gene3D" id="2.30.40.10">
    <property type="entry name" value="Urease, subunit C, domain 1"/>
    <property type="match status" value="1"/>
</dbReference>
<keyword evidence="8" id="KW-1185">Reference proteome</keyword>
<dbReference type="HOGENOM" id="CLU_027935_0_0_9"/>
<feature type="domain" description="Adenine deaminase C-terminal" evidence="6">
    <location>
        <begin position="405"/>
        <end position="559"/>
    </location>
</feature>
<comment type="caution">
    <text evidence="7">The sequence shown here is derived from an EMBL/GenBank/DDBJ whole genome shotgun (WGS) entry which is preliminary data.</text>
</comment>
<dbReference type="AlphaFoldDB" id="G9WW99"/>
<dbReference type="InterPro" id="IPR006680">
    <property type="entry name" value="Amidohydro-rel"/>
</dbReference>
<evidence type="ECO:0000256" key="4">
    <source>
        <dbReference type="ARBA" id="ARBA00047720"/>
    </source>
</evidence>
<dbReference type="EMBL" id="AFZD01000019">
    <property type="protein sequence ID" value="EHL10505.1"/>
    <property type="molecule type" value="Genomic_DNA"/>
</dbReference>
<evidence type="ECO:0000259" key="6">
    <source>
        <dbReference type="Pfam" id="PF13382"/>
    </source>
</evidence>
<evidence type="ECO:0000256" key="3">
    <source>
        <dbReference type="ARBA" id="ARBA00022801"/>
    </source>
</evidence>
<dbReference type="PANTHER" id="PTHR11113:SF2">
    <property type="entry name" value="ADENINE DEAMINASE"/>
    <property type="match status" value="1"/>
</dbReference>
<evidence type="ECO:0000313" key="8">
    <source>
        <dbReference type="Proteomes" id="UP000003527"/>
    </source>
</evidence>
<accession>G9WW99</accession>
<keyword evidence="3" id="KW-0378">Hydrolase</keyword>
<reference evidence="7 8" key="1">
    <citation type="submission" date="2011-08" db="EMBL/GenBank/DDBJ databases">
        <title>The Genome Sequence of Oribacterium sp. ACB7.</title>
        <authorList>
            <consortium name="The Broad Institute Genome Sequencing Platform"/>
            <person name="Earl A."/>
            <person name="Ward D."/>
            <person name="Feldgarden M."/>
            <person name="Gevers D."/>
            <person name="Sizova M."/>
            <person name="Hazen A."/>
            <person name="Epstein S."/>
            <person name="Young S.K."/>
            <person name="Zeng Q."/>
            <person name="Gargeya S."/>
            <person name="Fitzgerald M."/>
            <person name="Haas B."/>
            <person name="Abouelleil A."/>
            <person name="Alvarado L."/>
            <person name="Arachchi H.M."/>
            <person name="Berlin A."/>
            <person name="Brown A."/>
            <person name="Chapman S.B."/>
            <person name="Chen Z."/>
            <person name="Dunbar C."/>
            <person name="Freedman E."/>
            <person name="Gearin G."/>
            <person name="Gellesch M."/>
            <person name="Goldberg J."/>
            <person name="Griggs A."/>
            <person name="Gujja S."/>
            <person name="Heiman D."/>
            <person name="Howarth C."/>
            <person name="Larson L."/>
            <person name="Lui A."/>
            <person name="MacDonald P.J.P."/>
            <person name="Montmayeur A."/>
            <person name="Murphy C."/>
            <person name="Neiman D."/>
            <person name="Pearson M."/>
            <person name="Priest M."/>
            <person name="Roberts A."/>
            <person name="Saif S."/>
            <person name="Shea T."/>
            <person name="Shenoy N."/>
            <person name="Sisk P."/>
            <person name="Stolte C."/>
            <person name="Sykes S."/>
            <person name="Wortman J."/>
            <person name="Nusbaum C."/>
            <person name="Birren B."/>
        </authorList>
    </citation>
    <scope>NUCLEOTIDE SEQUENCE [LARGE SCALE GENOMIC DNA]</scope>
    <source>
        <strain evidence="7 8">ACB7</strain>
    </source>
</reference>
<proteinExistence type="inferred from homology"/>
<comment type="similarity">
    <text evidence="1">Belongs to the metallo-dependent hydrolases superfamily. Adenine deaminase family.</text>
</comment>
<dbReference type="PATRIC" id="fig|796944.3.peg.1924"/>
<dbReference type="Pfam" id="PF01979">
    <property type="entry name" value="Amidohydro_1"/>
    <property type="match status" value="2"/>
</dbReference>
<evidence type="ECO:0000259" key="5">
    <source>
        <dbReference type="Pfam" id="PF01979"/>
    </source>
</evidence>
<dbReference type="RefSeq" id="WP_009536976.1">
    <property type="nucleotide sequence ID" value="NZ_JH414505.1"/>
</dbReference>
<protein>
    <recommendedName>
        <fullName evidence="2">adenine deaminase</fullName>
        <ecNumber evidence="2">3.5.4.2</ecNumber>
    </recommendedName>
</protein>
<gene>
    <name evidence="7" type="ORF">HMPREF9624_01183</name>
</gene>
<dbReference type="Pfam" id="PF13382">
    <property type="entry name" value="Adenine_deam_C"/>
    <property type="match status" value="1"/>
</dbReference>
<dbReference type="InterPro" id="IPR011059">
    <property type="entry name" value="Metal-dep_hydrolase_composite"/>
</dbReference>
<dbReference type="SUPFAM" id="SSF51338">
    <property type="entry name" value="Composite domain of metallo-dependent hydrolases"/>
    <property type="match status" value="1"/>
</dbReference>
<dbReference type="Gene3D" id="3.20.20.140">
    <property type="entry name" value="Metal-dependent hydrolases"/>
    <property type="match status" value="1"/>
</dbReference>
<dbReference type="InterPro" id="IPR032466">
    <property type="entry name" value="Metal_Hydrolase"/>
</dbReference>
<organism evidence="7 8">
    <name type="scientific">Oribacterium asaccharolyticum ACB7</name>
    <dbReference type="NCBI Taxonomy" id="796944"/>
    <lineage>
        <taxon>Bacteria</taxon>
        <taxon>Bacillati</taxon>
        <taxon>Bacillota</taxon>
        <taxon>Clostridia</taxon>
        <taxon>Lachnospirales</taxon>
        <taxon>Lachnospiraceae</taxon>
        <taxon>Oribacterium</taxon>
    </lineage>
</organism>
<dbReference type="InterPro" id="IPR026912">
    <property type="entry name" value="Adenine_deam_C"/>
</dbReference>
<evidence type="ECO:0000256" key="1">
    <source>
        <dbReference type="ARBA" id="ARBA00006773"/>
    </source>
</evidence>
<comment type="catalytic activity">
    <reaction evidence="4">
        <text>adenine + H2O + H(+) = hypoxanthine + NH4(+)</text>
        <dbReference type="Rhea" id="RHEA:23688"/>
        <dbReference type="ChEBI" id="CHEBI:15377"/>
        <dbReference type="ChEBI" id="CHEBI:15378"/>
        <dbReference type="ChEBI" id="CHEBI:16708"/>
        <dbReference type="ChEBI" id="CHEBI:17368"/>
        <dbReference type="ChEBI" id="CHEBI:28938"/>
        <dbReference type="EC" id="3.5.4.2"/>
    </reaction>
</comment>
<dbReference type="PANTHER" id="PTHR11113">
    <property type="entry name" value="N-ACETYLGLUCOSAMINE-6-PHOSPHATE DEACETYLASE"/>
    <property type="match status" value="1"/>
</dbReference>
<evidence type="ECO:0000313" key="7">
    <source>
        <dbReference type="EMBL" id="EHL10505.1"/>
    </source>
</evidence>
<dbReference type="EC" id="3.5.4.2" evidence="2"/>
<dbReference type="GO" id="GO:0000034">
    <property type="term" value="F:adenine deaminase activity"/>
    <property type="evidence" value="ECO:0007669"/>
    <property type="project" value="UniProtKB-EC"/>
</dbReference>
<evidence type="ECO:0000256" key="2">
    <source>
        <dbReference type="ARBA" id="ARBA00012782"/>
    </source>
</evidence>
<sequence>MNKSLYDKLSKVCKKESPADLIFRDAHIFDAYTASFYDGDVAVKQGYIAGIGKDFPGDTVIDCKGKYLFPGFIDAHAHLEAALVPPNEVISAAAACGTTSFIVTPHEVWTVAGKEGIDYLLKQSEKSPANVFLMLPYCISPSLSEGHEAKFSSTDFFSFLKNPRILGLEELMDTRGVIHSNPVLWKTADGAESKFPGGYSSFLSLNSEDCSLLKLQTGQVPKDFSYTLDEVHAGMHIHIKEDSAVHKLETSIQGILSKGIDSRSFSFCTDGKKVGDILREGHINHLIRRAISLGLPVGKAYQMASINAAECYHLSHLGVIAPGKQADLVLLSDPKKVDIEAVFHKGKRVEKKEKYPISHCPKELKKTLHFSPLEEEDFHLPIFKQNSTVIGIQEGEIRNSRLQVNFRRSNNFDPLENPDYRKIASISRNSGGKRMCVAICSGYPIRQGAIATSLSRDCDGILVIGDSDRDMCLAANELLRTQGGVSVVSQGTILFSLALPIMGLLTDCGHEKAEEQLRLLKEKLHEMGIGTAMDPLLPLAFLSSPSIPEIRITPRGMYVIKGAQSRLLKQ</sequence>